<dbReference type="CDD" id="cd03316">
    <property type="entry name" value="MR_like"/>
    <property type="match status" value="1"/>
</dbReference>
<dbReference type="PANTHER" id="PTHR13794:SF58">
    <property type="entry name" value="MITOCHONDRIAL ENOLASE SUPERFAMILY MEMBER 1"/>
    <property type="match status" value="1"/>
</dbReference>
<dbReference type="InterPro" id="IPR013342">
    <property type="entry name" value="Mandelate_racemase_C"/>
</dbReference>
<dbReference type="InterPro" id="IPR018110">
    <property type="entry name" value="Mandel_Rmase/mucon_lact_enz_CS"/>
</dbReference>
<dbReference type="Pfam" id="PF02746">
    <property type="entry name" value="MR_MLE_N"/>
    <property type="match status" value="1"/>
</dbReference>
<keyword evidence="2" id="KW-0479">Metal-binding</keyword>
<organism evidence="5 6">
    <name type="scientific">Advenella incenata</name>
    <dbReference type="NCBI Taxonomy" id="267800"/>
    <lineage>
        <taxon>Bacteria</taxon>
        <taxon>Pseudomonadati</taxon>
        <taxon>Pseudomonadota</taxon>
        <taxon>Betaproteobacteria</taxon>
        <taxon>Burkholderiales</taxon>
        <taxon>Alcaligenaceae</taxon>
    </lineage>
</organism>
<dbReference type="InterPro" id="IPR036849">
    <property type="entry name" value="Enolase-like_C_sf"/>
</dbReference>
<dbReference type="GO" id="GO:0016836">
    <property type="term" value="F:hydro-lyase activity"/>
    <property type="evidence" value="ECO:0007669"/>
    <property type="project" value="TreeGrafter"/>
</dbReference>
<reference evidence="5 6" key="1">
    <citation type="submission" date="2019-02" db="EMBL/GenBank/DDBJ databases">
        <title>Genomic Encyclopedia of Type Strains, Phase IV (KMG-IV): sequencing the most valuable type-strain genomes for metagenomic binning, comparative biology and taxonomic classification.</title>
        <authorList>
            <person name="Goeker M."/>
        </authorList>
    </citation>
    <scope>NUCLEOTIDE SEQUENCE [LARGE SCALE GENOMIC DNA]</scope>
    <source>
        <strain evidence="5 6">DSM 23814</strain>
    </source>
</reference>
<proteinExistence type="predicted"/>
<dbReference type="RefSeq" id="WP_128393460.1">
    <property type="nucleotide sequence ID" value="NZ_SHKO01000001.1"/>
</dbReference>
<comment type="cofactor">
    <cofactor evidence="1">
        <name>Mg(2+)</name>
        <dbReference type="ChEBI" id="CHEBI:18420"/>
    </cofactor>
</comment>
<sequence length="382" mass="41081">MKISNVTAIPLSYRLPEGKTVTMGVGSTLKRDAIIIRVETSDGIVGYGESHPGRSAGAIVSLIENTLKPLILGMQATDVIGAWQRIHRMQFSSHGLGAGAALAYSGIDMALWDIRGKAANMPLYELLGGSSKRIPAYAGGIALGYQPKESLAEEAQSYVDQGYRAVKLRIGDTTQNDIARCLHVRKVLGDDIDILTDANTAYTIAQVRRVLPALADIKAGWLEEPFACNDFASYREAAKITPLVPIAAGENHFMRFEFAQMLEAGAVQVWQPDLSKTGGITEAIRIADLGSAFRIPIHAHSSATGLNHAATLHYLAAIENAGYFEACVSHFNPFRDMFGATFSIGKDGCVEPPKGPGLGVEVDEAIFKEYPVVDGPGYIVKF</sequence>
<evidence type="ECO:0000256" key="1">
    <source>
        <dbReference type="ARBA" id="ARBA00001946"/>
    </source>
</evidence>
<dbReference type="PANTHER" id="PTHR13794">
    <property type="entry name" value="ENOLASE SUPERFAMILY, MANDELATE RACEMASE"/>
    <property type="match status" value="1"/>
</dbReference>
<dbReference type="Gene3D" id="3.20.20.120">
    <property type="entry name" value="Enolase-like C-terminal domain"/>
    <property type="match status" value="1"/>
</dbReference>
<dbReference type="GO" id="GO:0000287">
    <property type="term" value="F:magnesium ion binding"/>
    <property type="evidence" value="ECO:0007669"/>
    <property type="project" value="TreeGrafter"/>
</dbReference>
<dbReference type="OrthoDB" id="8609034at2"/>
<dbReference type="AlphaFoldDB" id="A0A4Q7VPL5"/>
<dbReference type="InterPro" id="IPR029017">
    <property type="entry name" value="Enolase-like_N"/>
</dbReference>
<keyword evidence="3" id="KW-0460">Magnesium</keyword>
<dbReference type="EMBL" id="SHKO01000001">
    <property type="protein sequence ID" value="RZT98376.1"/>
    <property type="molecule type" value="Genomic_DNA"/>
</dbReference>
<name>A0A4Q7VPL5_9BURK</name>
<feature type="domain" description="Mandelate racemase/muconate lactonizing enzyme C-terminal" evidence="4">
    <location>
        <begin position="148"/>
        <end position="244"/>
    </location>
</feature>
<evidence type="ECO:0000313" key="5">
    <source>
        <dbReference type="EMBL" id="RZT98376.1"/>
    </source>
</evidence>
<protein>
    <submittedName>
        <fullName evidence="5">L-alanine-DL-glutamate epimerase-like enolase superfamily enzyme</fullName>
    </submittedName>
</protein>
<dbReference type="GO" id="GO:0016052">
    <property type="term" value="P:carbohydrate catabolic process"/>
    <property type="evidence" value="ECO:0007669"/>
    <property type="project" value="TreeGrafter"/>
</dbReference>
<dbReference type="SUPFAM" id="SSF51604">
    <property type="entry name" value="Enolase C-terminal domain-like"/>
    <property type="match status" value="1"/>
</dbReference>
<comment type="caution">
    <text evidence="5">The sequence shown here is derived from an EMBL/GenBank/DDBJ whole genome shotgun (WGS) entry which is preliminary data.</text>
</comment>
<dbReference type="InterPro" id="IPR046945">
    <property type="entry name" value="RHMD-like"/>
</dbReference>
<dbReference type="InterPro" id="IPR029065">
    <property type="entry name" value="Enolase_C-like"/>
</dbReference>
<evidence type="ECO:0000256" key="3">
    <source>
        <dbReference type="ARBA" id="ARBA00022842"/>
    </source>
</evidence>
<gene>
    <name evidence="5" type="ORF">EV681_0152</name>
</gene>
<dbReference type="Proteomes" id="UP000293398">
    <property type="component" value="Unassembled WGS sequence"/>
</dbReference>
<dbReference type="Pfam" id="PF13378">
    <property type="entry name" value="MR_MLE_C"/>
    <property type="match status" value="1"/>
</dbReference>
<dbReference type="SUPFAM" id="SSF54826">
    <property type="entry name" value="Enolase N-terminal domain-like"/>
    <property type="match status" value="1"/>
</dbReference>
<dbReference type="SFLD" id="SFLDS00001">
    <property type="entry name" value="Enolase"/>
    <property type="match status" value="1"/>
</dbReference>
<dbReference type="InterPro" id="IPR013341">
    <property type="entry name" value="Mandelate_racemase_N_dom"/>
</dbReference>
<dbReference type="PROSITE" id="PS00908">
    <property type="entry name" value="MR_MLE_1"/>
    <property type="match status" value="1"/>
</dbReference>
<evidence type="ECO:0000313" key="6">
    <source>
        <dbReference type="Proteomes" id="UP000293398"/>
    </source>
</evidence>
<accession>A0A4Q7VPL5</accession>
<dbReference type="SFLD" id="SFLDG00179">
    <property type="entry name" value="mandelate_racemase"/>
    <property type="match status" value="1"/>
</dbReference>
<evidence type="ECO:0000259" key="4">
    <source>
        <dbReference type="SMART" id="SM00922"/>
    </source>
</evidence>
<dbReference type="SMART" id="SM00922">
    <property type="entry name" value="MR_MLE"/>
    <property type="match status" value="1"/>
</dbReference>
<evidence type="ECO:0000256" key="2">
    <source>
        <dbReference type="ARBA" id="ARBA00022723"/>
    </source>
</evidence>
<dbReference type="GO" id="GO:0009063">
    <property type="term" value="P:amino acid catabolic process"/>
    <property type="evidence" value="ECO:0007669"/>
    <property type="project" value="InterPro"/>
</dbReference>
<keyword evidence="6" id="KW-1185">Reference proteome</keyword>
<dbReference type="Gene3D" id="3.30.390.10">
    <property type="entry name" value="Enolase-like, N-terminal domain"/>
    <property type="match status" value="1"/>
</dbReference>